<dbReference type="EMBL" id="BAAAKK010000001">
    <property type="protein sequence ID" value="GAA1420125.1"/>
    <property type="molecule type" value="Genomic_DNA"/>
</dbReference>
<dbReference type="RefSeq" id="WP_343917762.1">
    <property type="nucleotide sequence ID" value="NZ_BAAAKK010000001.1"/>
</dbReference>
<dbReference type="InterPro" id="IPR002711">
    <property type="entry name" value="HNH"/>
</dbReference>
<dbReference type="Pfam" id="PF01844">
    <property type="entry name" value="HNH"/>
    <property type="match status" value="1"/>
</dbReference>
<dbReference type="InterPro" id="IPR003870">
    <property type="entry name" value="DUF222"/>
</dbReference>
<proteinExistence type="inferred from homology"/>
<dbReference type="CDD" id="cd00085">
    <property type="entry name" value="HNHc"/>
    <property type="match status" value="1"/>
</dbReference>
<evidence type="ECO:0000256" key="1">
    <source>
        <dbReference type="ARBA" id="ARBA00023450"/>
    </source>
</evidence>
<protein>
    <recommendedName>
        <fullName evidence="2">HNH nuclease domain-containing protein</fullName>
    </recommendedName>
</protein>
<evidence type="ECO:0000259" key="2">
    <source>
        <dbReference type="SMART" id="SM00507"/>
    </source>
</evidence>
<accession>A0ABN1YQJ6</accession>
<evidence type="ECO:0000313" key="4">
    <source>
        <dbReference type="Proteomes" id="UP001501266"/>
    </source>
</evidence>
<reference evidence="3 4" key="1">
    <citation type="journal article" date="2019" name="Int. J. Syst. Evol. Microbiol.">
        <title>The Global Catalogue of Microorganisms (GCM) 10K type strain sequencing project: providing services to taxonomists for standard genome sequencing and annotation.</title>
        <authorList>
            <consortium name="The Broad Institute Genomics Platform"/>
            <consortium name="The Broad Institute Genome Sequencing Center for Infectious Disease"/>
            <person name="Wu L."/>
            <person name="Ma J."/>
        </authorList>
    </citation>
    <scope>NUCLEOTIDE SEQUENCE [LARGE SCALE GENOMIC DNA]</scope>
    <source>
        <strain evidence="3 4">JCM 12398</strain>
    </source>
</reference>
<comment type="caution">
    <text evidence="3">The sequence shown here is derived from an EMBL/GenBank/DDBJ whole genome shotgun (WGS) entry which is preliminary data.</text>
</comment>
<gene>
    <name evidence="3" type="ORF">GCM10009640_09090</name>
</gene>
<dbReference type="InterPro" id="IPR003615">
    <property type="entry name" value="HNH_nuc"/>
</dbReference>
<dbReference type="SMART" id="SM00507">
    <property type="entry name" value="HNHc"/>
    <property type="match status" value="1"/>
</dbReference>
<comment type="similarity">
    <text evidence="1">Belongs to the Rv1128c/1148c/1588c/1702c/1945/3466 family.</text>
</comment>
<feature type="domain" description="HNH nuclease" evidence="2">
    <location>
        <begin position="365"/>
        <end position="417"/>
    </location>
</feature>
<dbReference type="Proteomes" id="UP001501266">
    <property type="component" value="Unassembled WGS sequence"/>
</dbReference>
<organism evidence="3 4">
    <name type="scientific">Agrococcus citreus</name>
    <dbReference type="NCBI Taxonomy" id="84643"/>
    <lineage>
        <taxon>Bacteria</taxon>
        <taxon>Bacillati</taxon>
        <taxon>Actinomycetota</taxon>
        <taxon>Actinomycetes</taxon>
        <taxon>Micrococcales</taxon>
        <taxon>Microbacteriaceae</taxon>
        <taxon>Agrococcus</taxon>
    </lineage>
</organism>
<keyword evidence="4" id="KW-1185">Reference proteome</keyword>
<evidence type="ECO:0000313" key="3">
    <source>
        <dbReference type="EMBL" id="GAA1420125.1"/>
    </source>
</evidence>
<dbReference type="Pfam" id="PF02720">
    <property type="entry name" value="DUF222"/>
    <property type="match status" value="1"/>
</dbReference>
<sequence length="485" mass="52765">MSKKTAAPAQAARPLLPVPLDPAALEGPVWLRGPRPGDVAAVPSEVEESAEAAVVTPADVAESAMQAVVGIDAAIASLQAMRTHFLAGLGRLAIDQALAERLDTGVAVRDLAAELALRERRSDRTVEAEVSQAIDTVEQWPATLHAWGDARISRGHVSVIAEIGAPLKTPEARAAFEAALLPHAEATTPGRLRAIARRELTKLLEQPLTERHRAATDRRAVSVTDLDDGMSMLRAIVPTVLAHGILDRLSQMARAGDADPDDHRTYDQRRADALCDLSLTGEATDRALRGIRAQVSIVIPATVLTGDGTGSDAARREDARLRTGQLVDPETARMLAGMTKLWTRVFTDPVKGHVVAVDGYRPPRKLRQLLRERDQRCRWPGCTAKAEHADIDHTIPWAEGGLTEVGNLAHLCRRHHTLKGATLAGGRRWQVRQLGHGVLEWTSPEGRIYVDEPEPVGPRFTERYADSYTDWLWKGVIGPEPETPF</sequence>
<name>A0ABN1YQJ6_9MICO</name>
<dbReference type="Gene3D" id="1.10.30.50">
    <property type="match status" value="1"/>
</dbReference>